<evidence type="ECO:0000256" key="2">
    <source>
        <dbReference type="ARBA" id="ARBA00023125"/>
    </source>
</evidence>
<dbReference type="PANTHER" id="PTHR33164:SF64">
    <property type="entry name" value="TRANSCRIPTIONAL REGULATOR SLYA"/>
    <property type="match status" value="1"/>
</dbReference>
<comment type="caution">
    <text evidence="5">The sequence shown here is derived from an EMBL/GenBank/DDBJ whole genome shotgun (WGS) entry which is preliminary data.</text>
</comment>
<dbReference type="InterPro" id="IPR036390">
    <property type="entry name" value="WH_DNA-bd_sf"/>
</dbReference>
<evidence type="ECO:0000259" key="4">
    <source>
        <dbReference type="SMART" id="SM00347"/>
    </source>
</evidence>
<protein>
    <submittedName>
        <fullName evidence="5">MarR family transcriptional regulator</fullName>
    </submittedName>
</protein>
<dbReference type="InterPro" id="IPR036388">
    <property type="entry name" value="WH-like_DNA-bd_sf"/>
</dbReference>
<dbReference type="RefSeq" id="WP_130478388.1">
    <property type="nucleotide sequence ID" value="NZ_SFCC01000015.1"/>
</dbReference>
<dbReference type="Gene3D" id="1.10.10.10">
    <property type="entry name" value="Winged helix-like DNA-binding domain superfamily/Winged helix DNA-binding domain"/>
    <property type="match status" value="1"/>
</dbReference>
<keyword evidence="1" id="KW-0805">Transcription regulation</keyword>
<proteinExistence type="predicted"/>
<organism evidence="5 6">
    <name type="scientific">Amycolatopsis suaedae</name>
    <dbReference type="NCBI Taxonomy" id="2510978"/>
    <lineage>
        <taxon>Bacteria</taxon>
        <taxon>Bacillati</taxon>
        <taxon>Actinomycetota</taxon>
        <taxon>Actinomycetes</taxon>
        <taxon>Pseudonocardiales</taxon>
        <taxon>Pseudonocardiaceae</taxon>
        <taxon>Amycolatopsis</taxon>
    </lineage>
</organism>
<evidence type="ECO:0000313" key="5">
    <source>
        <dbReference type="EMBL" id="RZQ60815.1"/>
    </source>
</evidence>
<dbReference type="SUPFAM" id="SSF46785">
    <property type="entry name" value="Winged helix' DNA-binding domain"/>
    <property type="match status" value="1"/>
</dbReference>
<evidence type="ECO:0000313" key="6">
    <source>
        <dbReference type="Proteomes" id="UP000292003"/>
    </source>
</evidence>
<dbReference type="InterPro" id="IPR039422">
    <property type="entry name" value="MarR/SlyA-like"/>
</dbReference>
<dbReference type="InterPro" id="IPR000835">
    <property type="entry name" value="HTH_MarR-typ"/>
</dbReference>
<dbReference type="GO" id="GO:0006950">
    <property type="term" value="P:response to stress"/>
    <property type="evidence" value="ECO:0007669"/>
    <property type="project" value="TreeGrafter"/>
</dbReference>
<dbReference type="SMART" id="SM00347">
    <property type="entry name" value="HTH_MARR"/>
    <property type="match status" value="1"/>
</dbReference>
<dbReference type="GO" id="GO:0003677">
    <property type="term" value="F:DNA binding"/>
    <property type="evidence" value="ECO:0007669"/>
    <property type="project" value="UniProtKB-KW"/>
</dbReference>
<accession>A0A4V2EL98</accession>
<evidence type="ECO:0000256" key="1">
    <source>
        <dbReference type="ARBA" id="ARBA00023015"/>
    </source>
</evidence>
<name>A0A4V2EL98_9PSEU</name>
<sequence length="160" mass="17620">MTVYPVGPGLGTRMRHLLEVMDGDIAKTYPHLGITDYRPRFTPVVRALVTLGPSSIKDLAKAVAVTHSAASQTVGQMAKSGLVTLEPGTDARQRIVHLTDRARDLLPLLDREWDATEAALRDLEAELPFSLTELVRATLDALERRPMADRILAQLRAQET</sequence>
<reference evidence="5 6" key="1">
    <citation type="submission" date="2019-02" db="EMBL/GenBank/DDBJ databases">
        <title>Draft genome sequence of Amycolatopsis sp. 8-3EHSu isolated from roots of Suaeda maritima.</title>
        <authorList>
            <person name="Duangmal K."/>
            <person name="Chantavorakit T."/>
        </authorList>
    </citation>
    <scope>NUCLEOTIDE SEQUENCE [LARGE SCALE GENOMIC DNA]</scope>
    <source>
        <strain evidence="5 6">8-3EHSu</strain>
    </source>
</reference>
<dbReference type="AlphaFoldDB" id="A0A4V2EL98"/>
<evidence type="ECO:0000256" key="3">
    <source>
        <dbReference type="ARBA" id="ARBA00023163"/>
    </source>
</evidence>
<keyword evidence="3" id="KW-0804">Transcription</keyword>
<gene>
    <name evidence="5" type="ORF">EWH70_27320</name>
</gene>
<dbReference type="Proteomes" id="UP000292003">
    <property type="component" value="Unassembled WGS sequence"/>
</dbReference>
<dbReference type="PANTHER" id="PTHR33164">
    <property type="entry name" value="TRANSCRIPTIONAL REGULATOR, MARR FAMILY"/>
    <property type="match status" value="1"/>
</dbReference>
<dbReference type="EMBL" id="SFCC01000015">
    <property type="protein sequence ID" value="RZQ60815.1"/>
    <property type="molecule type" value="Genomic_DNA"/>
</dbReference>
<dbReference type="Pfam" id="PF12802">
    <property type="entry name" value="MarR_2"/>
    <property type="match status" value="1"/>
</dbReference>
<dbReference type="OrthoDB" id="3211876at2"/>
<keyword evidence="6" id="KW-1185">Reference proteome</keyword>
<dbReference type="GO" id="GO:0003700">
    <property type="term" value="F:DNA-binding transcription factor activity"/>
    <property type="evidence" value="ECO:0007669"/>
    <property type="project" value="InterPro"/>
</dbReference>
<keyword evidence="2" id="KW-0238">DNA-binding</keyword>
<feature type="domain" description="HTH marR-type" evidence="4">
    <location>
        <begin position="27"/>
        <end position="127"/>
    </location>
</feature>